<keyword evidence="1" id="KW-0646">Protease inhibitor</keyword>
<dbReference type="CDD" id="cd19941">
    <property type="entry name" value="TIL"/>
    <property type="match status" value="1"/>
</dbReference>
<keyword evidence="5" id="KW-1185">Reference proteome</keyword>
<dbReference type="PANTHER" id="PTHR23259">
    <property type="entry name" value="RIDDLE"/>
    <property type="match status" value="1"/>
</dbReference>
<dbReference type="Pfam" id="PF01826">
    <property type="entry name" value="TIL"/>
    <property type="match status" value="1"/>
</dbReference>
<dbReference type="InterPro" id="IPR036084">
    <property type="entry name" value="Ser_inhib-like_sf"/>
</dbReference>
<dbReference type="InterPro" id="IPR051368">
    <property type="entry name" value="SerProtInhib-TIL_Domain"/>
</dbReference>
<accession>A0AAW1HUC6</accession>
<evidence type="ECO:0000259" key="3">
    <source>
        <dbReference type="Pfam" id="PF01826"/>
    </source>
</evidence>
<gene>
    <name evidence="4" type="ORF">QE152_g39176</name>
</gene>
<evidence type="ECO:0000313" key="5">
    <source>
        <dbReference type="Proteomes" id="UP001458880"/>
    </source>
</evidence>
<dbReference type="SUPFAM" id="SSF57567">
    <property type="entry name" value="Serine protease inhibitors"/>
    <property type="match status" value="2"/>
</dbReference>
<dbReference type="Proteomes" id="UP001458880">
    <property type="component" value="Unassembled WGS sequence"/>
</dbReference>
<dbReference type="Gene3D" id="2.10.25.10">
    <property type="entry name" value="Laminin"/>
    <property type="match status" value="2"/>
</dbReference>
<comment type="caution">
    <text evidence="4">The sequence shown here is derived from an EMBL/GenBank/DDBJ whole genome shotgun (WGS) entry which is preliminary data.</text>
</comment>
<evidence type="ECO:0000256" key="2">
    <source>
        <dbReference type="ARBA" id="ARBA00023157"/>
    </source>
</evidence>
<dbReference type="InterPro" id="IPR002919">
    <property type="entry name" value="TIL_dom"/>
</dbReference>
<name>A0AAW1HUC6_POPJA</name>
<dbReference type="AlphaFoldDB" id="A0AAW1HUC6"/>
<evidence type="ECO:0000256" key="1">
    <source>
        <dbReference type="ARBA" id="ARBA00022690"/>
    </source>
</evidence>
<keyword evidence="2" id="KW-1015">Disulfide bond</keyword>
<feature type="domain" description="TIL" evidence="3">
    <location>
        <begin position="53"/>
        <end position="108"/>
    </location>
</feature>
<evidence type="ECO:0000313" key="4">
    <source>
        <dbReference type="EMBL" id="KAK9680332.1"/>
    </source>
</evidence>
<dbReference type="GO" id="GO:0030414">
    <property type="term" value="F:peptidase inhibitor activity"/>
    <property type="evidence" value="ECO:0007669"/>
    <property type="project" value="UniProtKB-KW"/>
</dbReference>
<dbReference type="PANTHER" id="PTHR23259:SF70">
    <property type="entry name" value="ACCESSORY GLAND PROTEIN ACP62F-RELATED"/>
    <property type="match status" value="1"/>
</dbReference>
<sequence>MTYKDHGDCDKFCHPPDRDCSPELARPGCYCEDGYVRLGESAPCVLPEDCVKCGEHMVFEWCGTPCPKICGIPEPIHCNFGCGRGCFCKKPYILKSLDSLECVLEQDCP</sequence>
<dbReference type="EMBL" id="JASPKY010000912">
    <property type="protein sequence ID" value="KAK9680332.1"/>
    <property type="molecule type" value="Genomic_DNA"/>
</dbReference>
<organism evidence="4 5">
    <name type="scientific">Popillia japonica</name>
    <name type="common">Japanese beetle</name>
    <dbReference type="NCBI Taxonomy" id="7064"/>
    <lineage>
        <taxon>Eukaryota</taxon>
        <taxon>Metazoa</taxon>
        <taxon>Ecdysozoa</taxon>
        <taxon>Arthropoda</taxon>
        <taxon>Hexapoda</taxon>
        <taxon>Insecta</taxon>
        <taxon>Pterygota</taxon>
        <taxon>Neoptera</taxon>
        <taxon>Endopterygota</taxon>
        <taxon>Coleoptera</taxon>
        <taxon>Polyphaga</taxon>
        <taxon>Scarabaeiformia</taxon>
        <taxon>Scarabaeidae</taxon>
        <taxon>Rutelinae</taxon>
        <taxon>Popillia</taxon>
    </lineage>
</organism>
<protein>
    <submittedName>
        <fullName evidence="4">Trypsin Inhibitor like cysteine rich domain</fullName>
    </submittedName>
</protein>
<proteinExistence type="predicted"/>
<reference evidence="4 5" key="1">
    <citation type="journal article" date="2024" name="BMC Genomics">
        <title>De novo assembly and annotation of Popillia japonica's genome with initial clues to its potential as an invasive pest.</title>
        <authorList>
            <person name="Cucini C."/>
            <person name="Boschi S."/>
            <person name="Funari R."/>
            <person name="Cardaioli E."/>
            <person name="Iannotti N."/>
            <person name="Marturano G."/>
            <person name="Paoli F."/>
            <person name="Bruttini M."/>
            <person name="Carapelli A."/>
            <person name="Frati F."/>
            <person name="Nardi F."/>
        </authorList>
    </citation>
    <scope>NUCLEOTIDE SEQUENCE [LARGE SCALE GENOMIC DNA]</scope>
    <source>
        <strain evidence="4">DMR45628</strain>
    </source>
</reference>